<proteinExistence type="predicted"/>
<dbReference type="InterPro" id="IPR036737">
    <property type="entry name" value="OmpA-like_sf"/>
</dbReference>
<evidence type="ECO:0000313" key="3">
    <source>
        <dbReference type="EMBL" id="SDM18024.1"/>
    </source>
</evidence>
<sequence>MSGRLLAATASLGLVVGLAGCGGEDPAADPTGAAAFVVGARGNMPAPRPAGLAVEVLDRAVENQSLAAIVVADGEPSVLGTRPLLVQGATSQAREATKNDNRQAVLDGIAGARADDEEADLLGGLDLAARTIRSVETLPHEIAVIDSGLSTVAPLDFTQPGLLEADPEELAGSLARVGELPDLEGMEVVFQGLGDTAPPQEALSIAQRANLVAIWRAVVEAAGGVMALEERPLAEDTAVDLPEVSIVPVPNGPACAGPTIELAGADVAFQPDSAEFVDPAAARAVLQPIAEQLVQAGATATLTGTTARVRELGGQRALSEQRARAVLSELVDLGVPASALRAVGLGSEFPGYVPDHDAAGNLLPGPAAQNRKVIITLENGDTWVLCE</sequence>
<dbReference type="RefSeq" id="WP_091216598.1">
    <property type="nucleotide sequence ID" value="NZ_FNHE01000004.1"/>
</dbReference>
<evidence type="ECO:0000256" key="1">
    <source>
        <dbReference type="PROSITE-ProRule" id="PRU00473"/>
    </source>
</evidence>
<dbReference type="GO" id="GO:0016020">
    <property type="term" value="C:membrane"/>
    <property type="evidence" value="ECO:0007669"/>
    <property type="project" value="UniProtKB-UniRule"/>
</dbReference>
<name>A0A1G9R450_9ACTN</name>
<evidence type="ECO:0000259" key="2">
    <source>
        <dbReference type="PROSITE" id="PS51123"/>
    </source>
</evidence>
<protein>
    <submittedName>
        <fullName evidence="3">Outer membrane protein OmpA</fullName>
    </submittedName>
</protein>
<keyword evidence="1" id="KW-0472">Membrane</keyword>
<dbReference type="Gene3D" id="3.30.1330.60">
    <property type="entry name" value="OmpA-like domain"/>
    <property type="match status" value="1"/>
</dbReference>
<gene>
    <name evidence="3" type="ORF">SAMN05660642_01766</name>
</gene>
<dbReference type="PROSITE" id="PS51123">
    <property type="entry name" value="OMPA_2"/>
    <property type="match status" value="1"/>
</dbReference>
<dbReference type="PROSITE" id="PS51257">
    <property type="entry name" value="PROKAR_LIPOPROTEIN"/>
    <property type="match status" value="1"/>
</dbReference>
<organism evidence="3 4">
    <name type="scientific">Geodermatophilus siccatus</name>
    <dbReference type="NCBI Taxonomy" id="1137991"/>
    <lineage>
        <taxon>Bacteria</taxon>
        <taxon>Bacillati</taxon>
        <taxon>Actinomycetota</taxon>
        <taxon>Actinomycetes</taxon>
        <taxon>Geodermatophilales</taxon>
        <taxon>Geodermatophilaceae</taxon>
        <taxon>Geodermatophilus</taxon>
    </lineage>
</organism>
<reference evidence="4" key="1">
    <citation type="submission" date="2016-10" db="EMBL/GenBank/DDBJ databases">
        <authorList>
            <person name="Varghese N."/>
            <person name="Submissions S."/>
        </authorList>
    </citation>
    <scope>NUCLEOTIDE SEQUENCE [LARGE SCALE GENOMIC DNA]</scope>
    <source>
        <strain evidence="4">DSM 45419</strain>
    </source>
</reference>
<dbReference type="OrthoDB" id="9782229at2"/>
<dbReference type="STRING" id="1137991.SAMN05660642_01766"/>
<dbReference type="InterPro" id="IPR006665">
    <property type="entry name" value="OmpA-like"/>
</dbReference>
<feature type="domain" description="OmpA-like" evidence="2">
    <location>
        <begin position="256"/>
        <end position="381"/>
    </location>
</feature>
<dbReference type="EMBL" id="FNHE01000004">
    <property type="protein sequence ID" value="SDM18024.1"/>
    <property type="molecule type" value="Genomic_DNA"/>
</dbReference>
<evidence type="ECO:0000313" key="4">
    <source>
        <dbReference type="Proteomes" id="UP000198680"/>
    </source>
</evidence>
<keyword evidence="4" id="KW-1185">Reference proteome</keyword>
<dbReference type="AlphaFoldDB" id="A0A1G9R450"/>
<dbReference type="Proteomes" id="UP000198680">
    <property type="component" value="Unassembled WGS sequence"/>
</dbReference>
<dbReference type="Pfam" id="PF00691">
    <property type="entry name" value="OmpA"/>
    <property type="match status" value="1"/>
</dbReference>
<accession>A0A1G9R450</accession>
<dbReference type="SUPFAM" id="SSF103088">
    <property type="entry name" value="OmpA-like"/>
    <property type="match status" value="1"/>
</dbReference>